<dbReference type="Proteomes" id="UP000886800">
    <property type="component" value="Unassembled WGS sequence"/>
</dbReference>
<reference evidence="1" key="2">
    <citation type="submission" date="2021-04" db="EMBL/GenBank/DDBJ databases">
        <authorList>
            <person name="Gilroy R."/>
        </authorList>
    </citation>
    <scope>NUCLEOTIDE SEQUENCE</scope>
    <source>
        <strain evidence="1">CHK188-5543</strain>
    </source>
</reference>
<accession>A0A9D1WQD3</accession>
<comment type="caution">
    <text evidence="1">The sequence shown here is derived from an EMBL/GenBank/DDBJ whole genome shotgun (WGS) entry which is preliminary data.</text>
</comment>
<reference evidence="1" key="1">
    <citation type="journal article" date="2021" name="PeerJ">
        <title>Extensive microbial diversity within the chicken gut microbiome revealed by metagenomics and culture.</title>
        <authorList>
            <person name="Gilroy R."/>
            <person name="Ravi A."/>
            <person name="Getino M."/>
            <person name="Pursley I."/>
            <person name="Horton D.L."/>
            <person name="Alikhan N.F."/>
            <person name="Baker D."/>
            <person name="Gharbi K."/>
            <person name="Hall N."/>
            <person name="Watson M."/>
            <person name="Adriaenssens E.M."/>
            <person name="Foster-Nyarko E."/>
            <person name="Jarju S."/>
            <person name="Secka A."/>
            <person name="Antonio M."/>
            <person name="Oren A."/>
            <person name="Chaudhuri R.R."/>
            <person name="La Ragione R."/>
            <person name="Hildebrand F."/>
            <person name="Pallen M.J."/>
        </authorList>
    </citation>
    <scope>NUCLEOTIDE SEQUENCE</scope>
    <source>
        <strain evidence="1">CHK188-5543</strain>
    </source>
</reference>
<protein>
    <submittedName>
        <fullName evidence="1">Uncharacterized protein</fullName>
    </submittedName>
</protein>
<evidence type="ECO:0000313" key="1">
    <source>
        <dbReference type="EMBL" id="HIX64981.1"/>
    </source>
</evidence>
<proteinExistence type="predicted"/>
<name>A0A9D1WQD3_9FIRM</name>
<evidence type="ECO:0000313" key="2">
    <source>
        <dbReference type="Proteomes" id="UP000886800"/>
    </source>
</evidence>
<dbReference type="EMBL" id="DXES01000038">
    <property type="protein sequence ID" value="HIX64981.1"/>
    <property type="molecule type" value="Genomic_DNA"/>
</dbReference>
<gene>
    <name evidence="1" type="ORF">H9736_01895</name>
</gene>
<organism evidence="1 2">
    <name type="scientific">Candidatus Anaerotruncus excrementipullorum</name>
    <dbReference type="NCBI Taxonomy" id="2838465"/>
    <lineage>
        <taxon>Bacteria</taxon>
        <taxon>Bacillati</taxon>
        <taxon>Bacillota</taxon>
        <taxon>Clostridia</taxon>
        <taxon>Eubacteriales</taxon>
        <taxon>Oscillospiraceae</taxon>
        <taxon>Anaerotruncus</taxon>
    </lineage>
</organism>
<dbReference type="AlphaFoldDB" id="A0A9D1WQD3"/>
<sequence>MGALVWLLAVGWFGLYIRGECLREGEKGYREQTAWLDRRAGRKGAVGMGGYRMVYVREHVEVYDENGRFWFSADTREEALRDLEELAA</sequence>